<dbReference type="Gene3D" id="1.10.10.10">
    <property type="entry name" value="Winged helix-like DNA-binding domain superfamily/Winged helix DNA-binding domain"/>
    <property type="match status" value="2"/>
</dbReference>
<organism evidence="3 4">
    <name type="scientific">Butyrivibrio hungatei</name>
    <dbReference type="NCBI Taxonomy" id="185008"/>
    <lineage>
        <taxon>Bacteria</taxon>
        <taxon>Bacillati</taxon>
        <taxon>Bacillota</taxon>
        <taxon>Clostridia</taxon>
        <taxon>Lachnospirales</taxon>
        <taxon>Lachnospiraceae</taxon>
        <taxon>Butyrivibrio</taxon>
    </lineage>
</organism>
<evidence type="ECO:0000313" key="3">
    <source>
        <dbReference type="EMBL" id="AOZ97946.1"/>
    </source>
</evidence>
<evidence type="ECO:0000313" key="4">
    <source>
        <dbReference type="Proteomes" id="UP000179284"/>
    </source>
</evidence>
<dbReference type="OrthoDB" id="923329at2"/>
<evidence type="ECO:0000256" key="1">
    <source>
        <dbReference type="ARBA" id="ARBA00038283"/>
    </source>
</evidence>
<dbReference type="InterPro" id="IPR000525">
    <property type="entry name" value="Initiator_Rep_WH1"/>
</dbReference>
<reference evidence="4" key="1">
    <citation type="submission" date="2016-10" db="EMBL/GenBank/DDBJ databases">
        <title>The complete genome sequence of the rumen bacterium Butyrivibrio hungatei MB2003.</title>
        <authorList>
            <person name="Palevich N."/>
            <person name="Kelly W.J."/>
            <person name="Leahy S.C."/>
            <person name="Altermann E."/>
            <person name="Rakonjac J."/>
            <person name="Attwood G.T."/>
        </authorList>
    </citation>
    <scope>NUCLEOTIDE SEQUENCE [LARGE SCALE GENOMIC DNA]</scope>
    <source>
        <strain evidence="4">MB2003</strain>
        <plasmid evidence="4">Plasmid pnp144</plasmid>
    </source>
</reference>
<dbReference type="AlphaFoldDB" id="A0A1D9P5P8"/>
<keyword evidence="3" id="KW-0614">Plasmid</keyword>
<feature type="domain" description="Initiator Rep protein WH1" evidence="2">
    <location>
        <begin position="19"/>
        <end position="168"/>
    </location>
</feature>
<accession>A0A1D9P5P8</accession>
<dbReference type="Pfam" id="PF01051">
    <property type="entry name" value="Rep3_N"/>
    <property type="match status" value="1"/>
</dbReference>
<dbReference type="RefSeq" id="WP_071177705.1">
    <property type="nucleotide sequence ID" value="NZ_CP017832.1"/>
</dbReference>
<comment type="similarity">
    <text evidence="1">Belongs to the initiator RepB protein family.</text>
</comment>
<name>A0A1D9P5P8_9FIRM</name>
<gene>
    <name evidence="3" type="ORF">bhn_II147</name>
</gene>
<dbReference type="GO" id="GO:0003887">
    <property type="term" value="F:DNA-directed DNA polymerase activity"/>
    <property type="evidence" value="ECO:0007669"/>
    <property type="project" value="InterPro"/>
</dbReference>
<dbReference type="Pfam" id="PF21205">
    <property type="entry name" value="Rep3_C"/>
    <property type="match status" value="1"/>
</dbReference>
<geneLocation type="plasmid" evidence="4">
    <name>pnp144</name>
</geneLocation>
<evidence type="ECO:0000259" key="2">
    <source>
        <dbReference type="Pfam" id="PF01051"/>
    </source>
</evidence>
<dbReference type="SUPFAM" id="SSF46785">
    <property type="entry name" value="Winged helix' DNA-binding domain"/>
    <property type="match status" value="2"/>
</dbReference>
<keyword evidence="4" id="KW-1185">Reference proteome</keyword>
<dbReference type="InterPro" id="IPR036390">
    <property type="entry name" value="WH_DNA-bd_sf"/>
</dbReference>
<sequence length="398" mass="46426">MKNKNGKKEKYEILRARDYKKSNELINARGKSTPLAQKLFAIGLQNKRIDETNHVVMEMSGTELQKIFNNKSHNFYPQIEKLCDRTVAKEHATLFDWNLLIKNKEDKKLEAHQVVTDASFKNNTLVIRYNEFLTPQIMRAEKNYTLLALNEMLCLKSGHSITLYETLKSAYDRAKWENGNKDDIYAFRFRRTELKFRLGIVESHGNRIIKNELEKDNPDYALIENILDENGWNKYTVPGNFNRDVIKKSVNELNSKTSLSIETEPWTMDGKNDIGTTFYVSMKDKKDDKNENVKSYSKEEKDQILNEVAELLMPSYKLSQIIEICEYANFDKRKILKAFEIVGNYKGDVNEPMALIKAAIRDDYNESAPIKGKNSFNNFKQTYNNIDFEELENQLLDN</sequence>
<dbReference type="GO" id="GO:0006270">
    <property type="term" value="P:DNA replication initiation"/>
    <property type="evidence" value="ECO:0007669"/>
    <property type="project" value="InterPro"/>
</dbReference>
<protein>
    <submittedName>
        <fullName evidence="3">Replication initiation protein RepB</fullName>
    </submittedName>
</protein>
<proteinExistence type="inferred from homology"/>
<dbReference type="KEGG" id="bhu:bhn_II147"/>
<dbReference type="InterPro" id="IPR036388">
    <property type="entry name" value="WH-like_DNA-bd_sf"/>
</dbReference>
<dbReference type="EMBL" id="CP017832">
    <property type="protein sequence ID" value="AOZ97946.1"/>
    <property type="molecule type" value="Genomic_DNA"/>
</dbReference>
<dbReference type="Proteomes" id="UP000179284">
    <property type="component" value="Plasmid pNP144"/>
</dbReference>